<evidence type="ECO:0000256" key="1">
    <source>
        <dbReference type="SAM" id="MobiDB-lite"/>
    </source>
</evidence>
<dbReference type="AlphaFoldDB" id="A0AAN8FQZ4"/>
<keyword evidence="3" id="KW-1185">Reference proteome</keyword>
<dbReference type="EMBL" id="WIXE01005990">
    <property type="protein sequence ID" value="KAK5981699.1"/>
    <property type="molecule type" value="Genomic_DNA"/>
</dbReference>
<protein>
    <submittedName>
        <fullName evidence="2">Uncharacterized protein</fullName>
    </submittedName>
</protein>
<dbReference type="Proteomes" id="UP001331761">
    <property type="component" value="Unassembled WGS sequence"/>
</dbReference>
<proteinExistence type="predicted"/>
<organism evidence="2 3">
    <name type="scientific">Trichostrongylus colubriformis</name>
    <name type="common">Black scour worm</name>
    <dbReference type="NCBI Taxonomy" id="6319"/>
    <lineage>
        <taxon>Eukaryota</taxon>
        <taxon>Metazoa</taxon>
        <taxon>Ecdysozoa</taxon>
        <taxon>Nematoda</taxon>
        <taxon>Chromadorea</taxon>
        <taxon>Rhabditida</taxon>
        <taxon>Rhabditina</taxon>
        <taxon>Rhabditomorpha</taxon>
        <taxon>Strongyloidea</taxon>
        <taxon>Trichostrongylidae</taxon>
        <taxon>Trichostrongylus</taxon>
    </lineage>
</organism>
<reference evidence="2 3" key="1">
    <citation type="submission" date="2019-10" db="EMBL/GenBank/DDBJ databases">
        <title>Assembly and Annotation for the nematode Trichostrongylus colubriformis.</title>
        <authorList>
            <person name="Martin J."/>
        </authorList>
    </citation>
    <scope>NUCLEOTIDE SEQUENCE [LARGE SCALE GENOMIC DNA]</scope>
    <source>
        <strain evidence="2">G859</strain>
        <tissue evidence="2">Whole worm</tissue>
    </source>
</reference>
<gene>
    <name evidence="2" type="ORF">GCK32_017123</name>
</gene>
<feature type="region of interest" description="Disordered" evidence="1">
    <location>
        <begin position="171"/>
        <end position="191"/>
    </location>
</feature>
<feature type="non-terminal residue" evidence="2">
    <location>
        <position position="233"/>
    </location>
</feature>
<name>A0AAN8FQZ4_TRICO</name>
<feature type="compositionally biased region" description="Low complexity" evidence="1">
    <location>
        <begin position="180"/>
        <end position="189"/>
    </location>
</feature>
<evidence type="ECO:0000313" key="2">
    <source>
        <dbReference type="EMBL" id="KAK5981699.1"/>
    </source>
</evidence>
<accession>A0AAN8FQZ4</accession>
<comment type="caution">
    <text evidence="2">The sequence shown here is derived from an EMBL/GenBank/DDBJ whole genome shotgun (WGS) entry which is preliminary data.</text>
</comment>
<sequence length="233" mass="26028">MQHVKHSMDPDGFLGMGGLVDQIVHDGLMDERHLDQILFSSHAGSTVNWPEERPRDSGAPAPICHDNRWIADAPLPPDDDFDRLNTSMDTSFTDQGTSQQHYNQQISLQAPNHCRFGTGHSNRNPFQGYPSHRFSAFPQNQTPPCGGSGFPPNTQRTMATQSSPQACTYMQHQPRTCTDPPSSSLLASSHPETKKERESEVCLLHGFLLLFFLLSNSSKLFLQFVSVRISECF</sequence>
<evidence type="ECO:0000313" key="3">
    <source>
        <dbReference type="Proteomes" id="UP001331761"/>
    </source>
</evidence>